<feature type="region of interest" description="Disordered" evidence="2">
    <location>
        <begin position="1"/>
        <end position="24"/>
    </location>
</feature>
<gene>
    <name evidence="4" type="ORF">DDZ15_04485</name>
</gene>
<dbReference type="InterPro" id="IPR032812">
    <property type="entry name" value="SbsA_Ig"/>
</dbReference>
<proteinExistence type="predicted"/>
<dbReference type="EMBL" id="QGGB01000003">
    <property type="protein sequence ID" value="PWN07522.1"/>
    <property type="molecule type" value="Genomic_DNA"/>
</dbReference>
<dbReference type="Proteomes" id="UP000245533">
    <property type="component" value="Unassembled WGS sequence"/>
</dbReference>
<organism evidence="4 5">
    <name type="scientific">Rhodohalobacter mucosus</name>
    <dbReference type="NCBI Taxonomy" id="2079485"/>
    <lineage>
        <taxon>Bacteria</taxon>
        <taxon>Pseudomonadati</taxon>
        <taxon>Balneolota</taxon>
        <taxon>Balneolia</taxon>
        <taxon>Balneolales</taxon>
        <taxon>Balneolaceae</taxon>
        <taxon>Rhodohalobacter</taxon>
    </lineage>
</organism>
<name>A0A316TXT5_9BACT</name>
<feature type="domain" description="SbsA Ig-like" evidence="3">
    <location>
        <begin position="9"/>
        <end position="102"/>
    </location>
</feature>
<reference evidence="4 5" key="1">
    <citation type="submission" date="2018-05" db="EMBL/GenBank/DDBJ databases">
        <title>Rhodohalobacter halophilus gen. nov., sp. nov., a moderately halophilic member of the family Balneolaceae.</title>
        <authorList>
            <person name="Liu Z.-W."/>
        </authorList>
    </citation>
    <scope>NUCLEOTIDE SEQUENCE [LARGE SCALE GENOMIC DNA]</scope>
    <source>
        <strain evidence="4 5">8A47</strain>
    </source>
</reference>
<keyword evidence="1" id="KW-0732">Signal</keyword>
<dbReference type="Pfam" id="PF13205">
    <property type="entry name" value="Big_5"/>
    <property type="match status" value="1"/>
</dbReference>
<dbReference type="AlphaFoldDB" id="A0A316TXT5"/>
<feature type="region of interest" description="Disordered" evidence="2">
    <location>
        <begin position="524"/>
        <end position="545"/>
    </location>
</feature>
<protein>
    <recommendedName>
        <fullName evidence="3">SbsA Ig-like domain-containing protein</fullName>
    </recommendedName>
</protein>
<evidence type="ECO:0000313" key="4">
    <source>
        <dbReference type="EMBL" id="PWN07522.1"/>
    </source>
</evidence>
<accession>A0A316TXT5</accession>
<sequence>MGPSGGEPDRTGPVIIGTSPENGTTNFDGDEISFEFNEFIDRNSFRNNVSIEPDLAIELDYSFRRKTATVKFQDDLPENTTVVVKVGVDVADARRNDMGESFDLAVSTGDVLDSGEVTAKVLDARTGSGESGKRVFLYREPVDFSERAMYVAQSDTAGSISFGYLSEGIYRAIWVDDLNRNRIWDPEREPAQPFTEEEFRVVQDQTIDLGSLYYLVPDTTAPAIDGVGLLSENRLRIRMSENVTWDEESYFSVTDTLGNEFTRAYPLYLSESDPGVMFAQSVNALTEDSVFTVQPNGFTDNAGNSLTVRTDPFIGSSEPDTTALRTVSHNSGSGLFPDESLEITYTRFIDDESVIDSLLVFEGDQMFDNWPATEIDRHILRISPAEDVWESGLRYEFRVWNPWDLAREQINPEFWQRNQLGGIEVSLENVRSDESRRYIQINDAENSIRVDSVFTGNGPILIDNLPPLTYNITVYEDLNDNGSWNSGSITPFEAPEPYTVRRNVPVREGFTSEVTVEFSVFGARSDSTQTEPEISSESVIEESEN</sequence>
<evidence type="ECO:0000313" key="5">
    <source>
        <dbReference type="Proteomes" id="UP000245533"/>
    </source>
</evidence>
<evidence type="ECO:0000259" key="3">
    <source>
        <dbReference type="Pfam" id="PF13205"/>
    </source>
</evidence>
<evidence type="ECO:0000256" key="1">
    <source>
        <dbReference type="ARBA" id="ARBA00022729"/>
    </source>
</evidence>
<comment type="caution">
    <text evidence="4">The sequence shown here is derived from an EMBL/GenBank/DDBJ whole genome shotgun (WGS) entry which is preliminary data.</text>
</comment>
<evidence type="ECO:0000256" key="2">
    <source>
        <dbReference type="SAM" id="MobiDB-lite"/>
    </source>
</evidence>
<keyword evidence="5" id="KW-1185">Reference proteome</keyword>